<proteinExistence type="predicted"/>
<dbReference type="EMBL" id="JAAMRD010000038">
    <property type="protein sequence ID" value="MBA1307408.1"/>
    <property type="molecule type" value="Genomic_DNA"/>
</dbReference>
<gene>
    <name evidence="1" type="ORF">G7024_23840</name>
</gene>
<sequence length="119" mass="13365">MWFFNLISAWPEASQPQCDKSPKSLHGLKSASRLRKLLLLNNNQGKTMLKPNTPVQSAAVFKRVTFSLTDQISEEIDRLSLIPRGFRASRSDVVRAGVAALAEMTEEQLVALLDKVRRE</sequence>
<evidence type="ECO:0000313" key="2">
    <source>
        <dbReference type="Proteomes" id="UP001138621"/>
    </source>
</evidence>
<organism evidence="1 2">
    <name type="scientific">Stutzerimonas stutzeri</name>
    <name type="common">Pseudomonas stutzeri</name>
    <dbReference type="NCBI Taxonomy" id="316"/>
    <lineage>
        <taxon>Bacteria</taxon>
        <taxon>Pseudomonadati</taxon>
        <taxon>Pseudomonadota</taxon>
        <taxon>Gammaproteobacteria</taxon>
        <taxon>Pseudomonadales</taxon>
        <taxon>Pseudomonadaceae</taxon>
        <taxon>Stutzerimonas</taxon>
    </lineage>
</organism>
<dbReference type="Proteomes" id="UP001138621">
    <property type="component" value="Unassembled WGS sequence"/>
</dbReference>
<reference evidence="1" key="1">
    <citation type="submission" date="2020-02" db="EMBL/GenBank/DDBJ databases">
        <title>Synteny-based analysis reveals conserved mechanism for high triclosan tolerance in Pseudomonas, as well as instances of horizontal transfer.</title>
        <authorList>
            <person name="Mcfarland A.G."/>
            <person name="Bertucci H.K."/>
            <person name="Litmann E."/>
            <person name="Shen J."/>
            <person name="Huttenhower C."/>
            <person name="Hartmann E.M."/>
        </authorList>
    </citation>
    <scope>NUCLEOTIDE SEQUENCE</scope>
    <source>
        <strain evidence="1">109A1</strain>
    </source>
</reference>
<evidence type="ECO:0000313" key="1">
    <source>
        <dbReference type="EMBL" id="MBA1307408.1"/>
    </source>
</evidence>
<comment type="caution">
    <text evidence="1">The sequence shown here is derived from an EMBL/GenBank/DDBJ whole genome shotgun (WGS) entry which is preliminary data.</text>
</comment>
<dbReference type="AlphaFoldDB" id="A0AA40V9P9"/>
<accession>A0AA40V9P9</accession>
<protein>
    <submittedName>
        <fullName evidence="1">Uncharacterized protein</fullName>
    </submittedName>
</protein>
<dbReference type="RefSeq" id="WP_148207197.1">
    <property type="nucleotide sequence ID" value="NZ_CP098731.1"/>
</dbReference>
<name>A0AA40V9P9_STUST</name>